<keyword evidence="2" id="KW-1185">Reference proteome</keyword>
<sequence>MLKIKIKMEALEEERDFLRKPFNQLYVGQGGQTLPRTKSCLFCRQGLRSLPKCLGFVHAKLCDMNT</sequence>
<name>A0AAN8R7Y2_9TELE</name>
<accession>A0AAN8R7Y2</accession>
<protein>
    <submittedName>
        <fullName evidence="1">Uncharacterized protein</fullName>
    </submittedName>
</protein>
<dbReference type="AlphaFoldDB" id="A0AAN8R7Y2"/>
<evidence type="ECO:0000313" key="2">
    <source>
        <dbReference type="Proteomes" id="UP001356427"/>
    </source>
</evidence>
<comment type="caution">
    <text evidence="1">The sequence shown here is derived from an EMBL/GenBank/DDBJ whole genome shotgun (WGS) entry which is preliminary data.</text>
</comment>
<organism evidence="1 2">
    <name type="scientific">Coregonus suidteri</name>
    <dbReference type="NCBI Taxonomy" id="861788"/>
    <lineage>
        <taxon>Eukaryota</taxon>
        <taxon>Metazoa</taxon>
        <taxon>Chordata</taxon>
        <taxon>Craniata</taxon>
        <taxon>Vertebrata</taxon>
        <taxon>Euteleostomi</taxon>
        <taxon>Actinopterygii</taxon>
        <taxon>Neopterygii</taxon>
        <taxon>Teleostei</taxon>
        <taxon>Protacanthopterygii</taxon>
        <taxon>Salmoniformes</taxon>
        <taxon>Salmonidae</taxon>
        <taxon>Coregoninae</taxon>
        <taxon>Coregonus</taxon>
    </lineage>
</organism>
<proteinExistence type="predicted"/>
<dbReference type="EMBL" id="JAGTTL010000001">
    <property type="protein sequence ID" value="KAK6328656.1"/>
    <property type="molecule type" value="Genomic_DNA"/>
</dbReference>
<dbReference type="Proteomes" id="UP001356427">
    <property type="component" value="Unassembled WGS sequence"/>
</dbReference>
<evidence type="ECO:0000313" key="1">
    <source>
        <dbReference type="EMBL" id="KAK6328656.1"/>
    </source>
</evidence>
<gene>
    <name evidence="1" type="ORF">J4Q44_G00006340</name>
</gene>
<reference evidence="1 2" key="1">
    <citation type="submission" date="2021-04" db="EMBL/GenBank/DDBJ databases">
        <authorList>
            <person name="De Guttry C."/>
            <person name="Zahm M."/>
            <person name="Klopp C."/>
            <person name="Cabau C."/>
            <person name="Louis A."/>
            <person name="Berthelot C."/>
            <person name="Parey E."/>
            <person name="Roest Crollius H."/>
            <person name="Montfort J."/>
            <person name="Robinson-Rechavi M."/>
            <person name="Bucao C."/>
            <person name="Bouchez O."/>
            <person name="Gislard M."/>
            <person name="Lluch J."/>
            <person name="Milhes M."/>
            <person name="Lampietro C."/>
            <person name="Lopez Roques C."/>
            <person name="Donnadieu C."/>
            <person name="Braasch I."/>
            <person name="Desvignes T."/>
            <person name="Postlethwait J."/>
            <person name="Bobe J."/>
            <person name="Wedekind C."/>
            <person name="Guiguen Y."/>
        </authorList>
    </citation>
    <scope>NUCLEOTIDE SEQUENCE [LARGE SCALE GENOMIC DNA]</scope>
    <source>
        <strain evidence="1">Cs_M1</strain>
        <tissue evidence="1">Blood</tissue>
    </source>
</reference>